<comment type="caution">
    <text evidence="11">The sequence shown here is derived from an EMBL/GenBank/DDBJ whole genome shotgun (WGS) entry which is preliminary data.</text>
</comment>
<dbReference type="Proteomes" id="UP000295773">
    <property type="component" value="Unassembled WGS sequence"/>
</dbReference>
<evidence type="ECO:0000256" key="9">
    <source>
        <dbReference type="SAM" id="Phobius"/>
    </source>
</evidence>
<dbReference type="GO" id="GO:0008982">
    <property type="term" value="F:protein-N(PI)-phosphohistidine-sugar phosphotransferase activity"/>
    <property type="evidence" value="ECO:0007669"/>
    <property type="project" value="InterPro"/>
</dbReference>
<feature type="transmembrane region" description="Helical" evidence="9">
    <location>
        <begin position="267"/>
        <end position="294"/>
    </location>
</feature>
<feature type="transmembrane region" description="Helical" evidence="9">
    <location>
        <begin position="146"/>
        <end position="165"/>
    </location>
</feature>
<dbReference type="PANTHER" id="PTHR30009">
    <property type="entry name" value="CYTOCHROME C-TYPE SYNTHESIS PROTEIN AND PTS TRANSMEMBRANE COMPONENT"/>
    <property type="match status" value="1"/>
</dbReference>
<dbReference type="GO" id="GO:0009401">
    <property type="term" value="P:phosphoenolpyruvate-dependent sugar phosphotransferase system"/>
    <property type="evidence" value="ECO:0007669"/>
    <property type="project" value="UniProtKB-KW"/>
</dbReference>
<dbReference type="GO" id="GO:0015764">
    <property type="term" value="P:N-acetylglucosamine transport"/>
    <property type="evidence" value="ECO:0007669"/>
    <property type="project" value="TreeGrafter"/>
</dbReference>
<keyword evidence="2" id="KW-0813">Transport</keyword>
<keyword evidence="8 9" id="KW-0472">Membrane</keyword>
<dbReference type="GO" id="GO:0090563">
    <property type="term" value="F:protein-phosphocysteine-sugar phosphotransferase activity"/>
    <property type="evidence" value="ECO:0007669"/>
    <property type="project" value="TreeGrafter"/>
</dbReference>
<reference evidence="11 12" key="1">
    <citation type="submission" date="2019-03" db="EMBL/GenBank/DDBJ databases">
        <title>Genomic Encyclopedia of Type Strains, Phase IV (KMG-IV): sequencing the most valuable type-strain genomes for metagenomic binning, comparative biology and taxonomic classification.</title>
        <authorList>
            <person name="Goeker M."/>
        </authorList>
    </citation>
    <scope>NUCLEOTIDE SEQUENCE [LARGE SCALE GENOMIC DNA]</scope>
    <source>
        <strain evidence="11 12">DSM 29481</strain>
    </source>
</reference>
<feature type="transmembrane region" description="Helical" evidence="9">
    <location>
        <begin position="47"/>
        <end position="65"/>
    </location>
</feature>
<evidence type="ECO:0000256" key="4">
    <source>
        <dbReference type="ARBA" id="ARBA00022597"/>
    </source>
</evidence>
<evidence type="ECO:0000256" key="2">
    <source>
        <dbReference type="ARBA" id="ARBA00022448"/>
    </source>
</evidence>
<organism evidence="11 12">
    <name type="scientific">Longicatena caecimuris</name>
    <dbReference type="NCBI Taxonomy" id="1796635"/>
    <lineage>
        <taxon>Bacteria</taxon>
        <taxon>Bacillati</taxon>
        <taxon>Bacillota</taxon>
        <taxon>Erysipelotrichia</taxon>
        <taxon>Erysipelotrichales</taxon>
        <taxon>Erysipelotrichaceae</taxon>
        <taxon>Longicatena</taxon>
    </lineage>
</organism>
<evidence type="ECO:0000313" key="11">
    <source>
        <dbReference type="EMBL" id="TCU56236.1"/>
    </source>
</evidence>
<evidence type="ECO:0000256" key="6">
    <source>
        <dbReference type="ARBA" id="ARBA00022692"/>
    </source>
</evidence>
<comment type="subcellular location">
    <subcellularLocation>
        <location evidence="1">Cell membrane</location>
        <topology evidence="1">Multi-pass membrane protein</topology>
    </subcellularLocation>
</comment>
<feature type="transmembrane region" description="Helical" evidence="9">
    <location>
        <begin position="7"/>
        <end position="27"/>
    </location>
</feature>
<keyword evidence="5" id="KW-0598">Phosphotransferase system</keyword>
<protein>
    <submittedName>
        <fullName evidence="11">Phosphotransferase system glucose/maltose/N-acetylglucosamine-specific IIC component</fullName>
    </submittedName>
</protein>
<keyword evidence="12" id="KW-1185">Reference proteome</keyword>
<proteinExistence type="predicted"/>
<evidence type="ECO:0000313" key="12">
    <source>
        <dbReference type="Proteomes" id="UP000295773"/>
    </source>
</evidence>
<dbReference type="RefSeq" id="WP_132225377.1">
    <property type="nucleotide sequence ID" value="NZ_JANKBG010000019.1"/>
</dbReference>
<keyword evidence="6 9" id="KW-0812">Transmembrane</keyword>
<keyword evidence="7 9" id="KW-1133">Transmembrane helix</keyword>
<dbReference type="InterPro" id="IPR003352">
    <property type="entry name" value="PTS_EIIC"/>
</dbReference>
<dbReference type="InterPro" id="IPR050429">
    <property type="entry name" value="PTS_Glucose_EIICBA"/>
</dbReference>
<evidence type="ECO:0000256" key="3">
    <source>
        <dbReference type="ARBA" id="ARBA00022475"/>
    </source>
</evidence>
<keyword evidence="4" id="KW-0762">Sugar transport</keyword>
<evidence type="ECO:0000256" key="5">
    <source>
        <dbReference type="ARBA" id="ARBA00022683"/>
    </source>
</evidence>
<evidence type="ECO:0000256" key="1">
    <source>
        <dbReference type="ARBA" id="ARBA00004651"/>
    </source>
</evidence>
<keyword evidence="3" id="KW-1003">Cell membrane</keyword>
<dbReference type="GO" id="GO:0005886">
    <property type="term" value="C:plasma membrane"/>
    <property type="evidence" value="ECO:0007669"/>
    <property type="project" value="UniProtKB-SubCell"/>
</dbReference>
<evidence type="ECO:0000256" key="7">
    <source>
        <dbReference type="ARBA" id="ARBA00022989"/>
    </source>
</evidence>
<feature type="domain" description="Phosphotransferase system EIIC" evidence="10">
    <location>
        <begin position="10"/>
        <end position="204"/>
    </location>
</feature>
<feature type="transmembrane region" description="Helical" evidence="9">
    <location>
        <begin position="72"/>
        <end position="88"/>
    </location>
</feature>
<feature type="transmembrane region" description="Helical" evidence="9">
    <location>
        <begin position="215"/>
        <end position="238"/>
    </location>
</feature>
<sequence length="419" mass="47778">MTWYRKLWVACMPLLLFLPIVSIVASISQLLAEILPFMTLFVRLDALYAKALPFLLAGFVSYQFCRHKDGSVVLSAMIAYLLIISVLQSEVLNEAFAYQWHVDVAVDYIQNPLTAILCGLVAAKLFERFSQVQLPKSLAFFSGRRLVPILTIFIMLGLAVPYYFIWTFTIRQLFSLTAVLYEHGIVGASISKVLNSGLVIVGLRDISDGFYILPGFQKGITVMQYGVMPAFMLSWMVFLLHKKRYPMAIFVSLCLLQCLLSQASDAFVLYLFISAPLLWLVYCIGSGCIFYLAYFSVSGGLLTVVFGSIYISLLWLSYKRQWLYLPQEERGAIHDEYVVELLEVFGGMENIRVMKVMDRSLFITVYDMDFVDEQRLLKLCAYHLAKDEYCYELAAGNQAFALQQALQRLQEKELQQLLL</sequence>
<name>A0A4R3T6A1_9FIRM</name>
<accession>A0A4R3T6A1</accession>
<dbReference type="Pfam" id="PF02378">
    <property type="entry name" value="PTS_EIIC"/>
    <property type="match status" value="1"/>
</dbReference>
<dbReference type="AlphaFoldDB" id="A0A4R3T6A1"/>
<evidence type="ECO:0000256" key="8">
    <source>
        <dbReference type="ARBA" id="ARBA00023136"/>
    </source>
</evidence>
<feature type="transmembrane region" description="Helical" evidence="9">
    <location>
        <begin position="108"/>
        <end position="126"/>
    </location>
</feature>
<dbReference type="SUPFAM" id="SSF55604">
    <property type="entry name" value="Glucose permease domain IIB"/>
    <property type="match status" value="1"/>
</dbReference>
<evidence type="ECO:0000259" key="10">
    <source>
        <dbReference type="Pfam" id="PF02378"/>
    </source>
</evidence>
<dbReference type="InterPro" id="IPR036878">
    <property type="entry name" value="Glu_permease_IIB"/>
</dbReference>
<feature type="transmembrane region" description="Helical" evidence="9">
    <location>
        <begin position="300"/>
        <end position="318"/>
    </location>
</feature>
<gene>
    <name evidence="11" type="ORF">EDD61_12035</name>
</gene>
<dbReference type="EMBL" id="SMBP01000020">
    <property type="protein sequence ID" value="TCU56236.1"/>
    <property type="molecule type" value="Genomic_DNA"/>
</dbReference>
<dbReference type="PANTHER" id="PTHR30009:SF4">
    <property type="entry name" value="PTS SYSTEM N-ACETYLGLUCOSAMINE-SPECIFIC EIICBA COMPONENT"/>
    <property type="match status" value="1"/>
</dbReference>
<keyword evidence="11" id="KW-0808">Transferase</keyword>